<dbReference type="Gene3D" id="3.10.450.40">
    <property type="match status" value="2"/>
</dbReference>
<evidence type="ECO:0000259" key="3">
    <source>
        <dbReference type="Pfam" id="PF03413"/>
    </source>
</evidence>
<dbReference type="InterPro" id="IPR025711">
    <property type="entry name" value="PepSY"/>
</dbReference>
<protein>
    <recommendedName>
        <fullName evidence="3">PepSY domain-containing protein</fullName>
    </recommendedName>
</protein>
<feature type="signal peptide" evidence="2">
    <location>
        <begin position="1"/>
        <end position="22"/>
    </location>
</feature>
<keyword evidence="5" id="KW-1185">Reference proteome</keyword>
<comment type="caution">
    <text evidence="4">The sequence shown here is derived from an EMBL/GenBank/DDBJ whole genome shotgun (WGS) entry which is preliminary data.</text>
</comment>
<evidence type="ECO:0000256" key="1">
    <source>
        <dbReference type="SAM" id="MobiDB-lite"/>
    </source>
</evidence>
<gene>
    <name evidence="4" type="ORF">CBM15_05730</name>
</gene>
<evidence type="ECO:0000313" key="4">
    <source>
        <dbReference type="EMBL" id="OUZ40011.1"/>
    </source>
</evidence>
<evidence type="ECO:0000256" key="2">
    <source>
        <dbReference type="SAM" id="SignalP"/>
    </source>
</evidence>
<feature type="domain" description="PepSY" evidence="3">
    <location>
        <begin position="36"/>
        <end position="88"/>
    </location>
</feature>
<feature type="chain" id="PRO_5047308923" description="PepSY domain-containing protein" evidence="2">
    <location>
        <begin position="23"/>
        <end position="191"/>
    </location>
</feature>
<organism evidence="4 5">
    <name type="scientific">Solibacillus kalamii</name>
    <dbReference type="NCBI Taxonomy" id="1748298"/>
    <lineage>
        <taxon>Bacteria</taxon>
        <taxon>Bacillati</taxon>
        <taxon>Bacillota</taxon>
        <taxon>Bacilli</taxon>
        <taxon>Bacillales</taxon>
        <taxon>Caryophanaceae</taxon>
        <taxon>Solibacillus</taxon>
    </lineage>
</organism>
<feature type="region of interest" description="Disordered" evidence="1">
    <location>
        <begin position="97"/>
        <end position="120"/>
    </location>
</feature>
<name>A0ABX3ZJU4_9BACL</name>
<keyword evidence="2" id="KW-0732">Signal</keyword>
<sequence length="191" mass="21130">MNKKFLAIPALLVAIGGGAVLAQSDLFAQAENNPSISAGEAKKIALKQLNGEIIGFEYDRDDRTPHYEIDILKGNEKIEVEVNAGTGKAVITERETVRTSTAETKGNEEETGKSTDLTNNSTNITEKQAIEIAQAKAKGTVTDLELDEDDNRLIYEIEIRNGKMEYNFEIDAKTGDIIKYEEDLDDDRFDN</sequence>
<proteinExistence type="predicted"/>
<dbReference type="EMBL" id="NHNT01000002">
    <property type="protein sequence ID" value="OUZ40011.1"/>
    <property type="molecule type" value="Genomic_DNA"/>
</dbReference>
<dbReference type="Pfam" id="PF03413">
    <property type="entry name" value="PepSY"/>
    <property type="match status" value="2"/>
</dbReference>
<evidence type="ECO:0000313" key="5">
    <source>
        <dbReference type="Proteomes" id="UP000196594"/>
    </source>
</evidence>
<dbReference type="RefSeq" id="WP_087616161.1">
    <property type="nucleotide sequence ID" value="NZ_JAFBEY010000001.1"/>
</dbReference>
<accession>A0ABX3ZJU4</accession>
<reference evidence="4 5" key="1">
    <citation type="journal article" date="2017" name="Int. J. Syst. Evol. Microbiol.">
        <title>Solibacillus kalamii sp. nov., isolated from a high-efficiency particulate arrestance filter system used in the International Space Station.</title>
        <authorList>
            <person name="Checinska Sielaff A."/>
            <person name="Kumar R.M."/>
            <person name="Pal D."/>
            <person name="Mayilraj S."/>
            <person name="Venkateswaran K."/>
        </authorList>
    </citation>
    <scope>NUCLEOTIDE SEQUENCE [LARGE SCALE GENOMIC DNA]</scope>
    <source>
        <strain evidence="4 5">ISSFR-015</strain>
    </source>
</reference>
<feature type="domain" description="PepSY" evidence="3">
    <location>
        <begin position="124"/>
        <end position="181"/>
    </location>
</feature>
<dbReference type="Proteomes" id="UP000196594">
    <property type="component" value="Unassembled WGS sequence"/>
</dbReference>